<evidence type="ECO:0000313" key="5">
    <source>
        <dbReference type="EMBL" id="MFC3834380.1"/>
    </source>
</evidence>
<evidence type="ECO:0000259" key="4">
    <source>
        <dbReference type="PROSITE" id="PS50949"/>
    </source>
</evidence>
<feature type="domain" description="HTH gntR-type" evidence="4">
    <location>
        <begin position="15"/>
        <end position="83"/>
    </location>
</feature>
<dbReference type="SMART" id="SM00866">
    <property type="entry name" value="UTRA"/>
    <property type="match status" value="1"/>
</dbReference>
<dbReference type="PANTHER" id="PTHR44846">
    <property type="entry name" value="MANNOSYL-D-GLYCERATE TRANSPORT/METABOLISM SYSTEM REPRESSOR MNGR-RELATED"/>
    <property type="match status" value="1"/>
</dbReference>
<keyword evidence="2" id="KW-0238">DNA-binding</keyword>
<dbReference type="InterPro" id="IPR000524">
    <property type="entry name" value="Tscrpt_reg_HTH_GntR"/>
</dbReference>
<evidence type="ECO:0000313" key="6">
    <source>
        <dbReference type="Proteomes" id="UP001595803"/>
    </source>
</evidence>
<comment type="caution">
    <text evidence="5">The sequence shown here is derived from an EMBL/GenBank/DDBJ whole genome shotgun (WGS) entry which is preliminary data.</text>
</comment>
<reference evidence="6" key="1">
    <citation type="journal article" date="2019" name="Int. J. Syst. Evol. Microbiol.">
        <title>The Global Catalogue of Microorganisms (GCM) 10K type strain sequencing project: providing services to taxonomists for standard genome sequencing and annotation.</title>
        <authorList>
            <consortium name="The Broad Institute Genomics Platform"/>
            <consortium name="The Broad Institute Genome Sequencing Center for Infectious Disease"/>
            <person name="Wu L."/>
            <person name="Ma J."/>
        </authorList>
    </citation>
    <scope>NUCLEOTIDE SEQUENCE [LARGE SCALE GENOMIC DNA]</scope>
    <source>
        <strain evidence="6">CCTCC AB 2017081</strain>
    </source>
</reference>
<dbReference type="InterPro" id="IPR011663">
    <property type="entry name" value="UTRA"/>
</dbReference>
<dbReference type="InterPro" id="IPR036388">
    <property type="entry name" value="WH-like_DNA-bd_sf"/>
</dbReference>
<dbReference type="PROSITE" id="PS50949">
    <property type="entry name" value="HTH_GNTR"/>
    <property type="match status" value="1"/>
</dbReference>
<dbReference type="InterPro" id="IPR050679">
    <property type="entry name" value="Bact_HTH_transcr_reg"/>
</dbReference>
<name>A0ABV7ZBM4_9DEIO</name>
<dbReference type="CDD" id="cd07377">
    <property type="entry name" value="WHTH_GntR"/>
    <property type="match status" value="1"/>
</dbReference>
<dbReference type="InterPro" id="IPR028978">
    <property type="entry name" value="Chorismate_lyase_/UTRA_dom_sf"/>
</dbReference>
<dbReference type="RefSeq" id="WP_367174112.1">
    <property type="nucleotide sequence ID" value="NZ_JBHRZG010000022.1"/>
</dbReference>
<keyword evidence="1" id="KW-0805">Transcription regulation</keyword>
<keyword evidence="6" id="KW-1185">Reference proteome</keyword>
<evidence type="ECO:0000256" key="2">
    <source>
        <dbReference type="ARBA" id="ARBA00023125"/>
    </source>
</evidence>
<protein>
    <submittedName>
        <fullName evidence="5">GntR family transcriptional regulator</fullName>
    </submittedName>
</protein>
<evidence type="ECO:0000256" key="3">
    <source>
        <dbReference type="ARBA" id="ARBA00023163"/>
    </source>
</evidence>
<dbReference type="Pfam" id="PF00392">
    <property type="entry name" value="GntR"/>
    <property type="match status" value="1"/>
</dbReference>
<gene>
    <name evidence="5" type="ORF">ACFOSB_16115</name>
</gene>
<dbReference type="PRINTS" id="PR00035">
    <property type="entry name" value="HTHGNTR"/>
</dbReference>
<dbReference type="SUPFAM" id="SSF64288">
    <property type="entry name" value="Chorismate lyase-like"/>
    <property type="match status" value="1"/>
</dbReference>
<dbReference type="Proteomes" id="UP001595803">
    <property type="component" value="Unassembled WGS sequence"/>
</dbReference>
<proteinExistence type="predicted"/>
<evidence type="ECO:0000256" key="1">
    <source>
        <dbReference type="ARBA" id="ARBA00023015"/>
    </source>
</evidence>
<dbReference type="SUPFAM" id="SSF46785">
    <property type="entry name" value="Winged helix' DNA-binding domain"/>
    <property type="match status" value="1"/>
</dbReference>
<dbReference type="PANTHER" id="PTHR44846:SF1">
    <property type="entry name" value="MANNOSYL-D-GLYCERATE TRANSPORT_METABOLISM SYSTEM REPRESSOR MNGR-RELATED"/>
    <property type="match status" value="1"/>
</dbReference>
<dbReference type="SMART" id="SM00345">
    <property type="entry name" value="HTH_GNTR"/>
    <property type="match status" value="1"/>
</dbReference>
<dbReference type="Gene3D" id="1.10.10.10">
    <property type="entry name" value="Winged helix-like DNA-binding domain superfamily/Winged helix DNA-binding domain"/>
    <property type="match status" value="1"/>
</dbReference>
<organism evidence="5 6">
    <name type="scientific">Deinococcus rufus</name>
    <dbReference type="NCBI Taxonomy" id="2136097"/>
    <lineage>
        <taxon>Bacteria</taxon>
        <taxon>Thermotogati</taxon>
        <taxon>Deinococcota</taxon>
        <taxon>Deinococci</taxon>
        <taxon>Deinococcales</taxon>
        <taxon>Deinococcaceae</taxon>
        <taxon>Deinococcus</taxon>
    </lineage>
</organism>
<accession>A0ABV7ZBM4</accession>
<keyword evidence="3" id="KW-0804">Transcription</keyword>
<dbReference type="EMBL" id="JBHRZG010000022">
    <property type="protein sequence ID" value="MFC3834380.1"/>
    <property type="molecule type" value="Genomic_DNA"/>
</dbReference>
<dbReference type="Pfam" id="PF07702">
    <property type="entry name" value="UTRA"/>
    <property type="match status" value="1"/>
</dbReference>
<dbReference type="InterPro" id="IPR036390">
    <property type="entry name" value="WH_DNA-bd_sf"/>
</dbReference>
<dbReference type="Gene3D" id="3.40.1410.10">
    <property type="entry name" value="Chorismate lyase-like"/>
    <property type="match status" value="1"/>
</dbReference>
<sequence>MTDHWSLPIDAGSSTPVYVQVAQQLQRRIESGDLRRGSALPAERDFAAQLGISRVTVRQALALLEKQGLLLRKHGSGTFVTPPARPGEMPSRPLGLLSSFSEDVRSRGQRPGARVLTFERTRPTAHEALSLALSPTEAVYRVRRLRTANDEPLAIEESTLPAALVGALTAAEVTDTSLYALLRSRQLEPSRGIRHLRAMNADLTLAGQLGVPVGAALLTTERVSWTASGLPVEYARAQYRGDRFDFVMELQGESDS</sequence>